<gene>
    <name evidence="1" type="ORF">PR048_013325</name>
</gene>
<evidence type="ECO:0000313" key="1">
    <source>
        <dbReference type="EMBL" id="KAJ8887110.1"/>
    </source>
</evidence>
<evidence type="ECO:0000313" key="2">
    <source>
        <dbReference type="Proteomes" id="UP001159363"/>
    </source>
</evidence>
<keyword evidence="2" id="KW-1185">Reference proteome</keyword>
<name>A0ABQ9HSL3_9NEOP</name>
<sequence length="163" mass="18202">MSTGKRMDPCECTLCICPRKVAVNHAAGMEDKMYMHTGINEANTLYLYKPNETHGQSSTLVCSDPTGKAACCERCHCCKHDNCTSSHELSSFTQGFLLARHTSLVHQLRDNSTTARFDTKATHAKGYLTTTATAFMVEEIREDIILGRPWLHEQNATIEISME</sequence>
<proteinExistence type="predicted"/>
<reference evidence="1 2" key="1">
    <citation type="submission" date="2023-02" db="EMBL/GenBank/DDBJ databases">
        <title>LHISI_Scaffold_Assembly.</title>
        <authorList>
            <person name="Stuart O.P."/>
            <person name="Cleave R."/>
            <person name="Magrath M.J.L."/>
            <person name="Mikheyev A.S."/>
        </authorList>
    </citation>
    <scope>NUCLEOTIDE SEQUENCE [LARGE SCALE GENOMIC DNA]</scope>
    <source>
        <strain evidence="1">Daus_M_001</strain>
        <tissue evidence="1">Leg muscle</tissue>
    </source>
</reference>
<comment type="caution">
    <text evidence="1">The sequence shown here is derived from an EMBL/GenBank/DDBJ whole genome shotgun (WGS) entry which is preliminary data.</text>
</comment>
<accession>A0ABQ9HSL3</accession>
<protein>
    <submittedName>
        <fullName evidence="1">Uncharacterized protein</fullName>
    </submittedName>
</protein>
<dbReference type="EMBL" id="JARBHB010000004">
    <property type="protein sequence ID" value="KAJ8887110.1"/>
    <property type="molecule type" value="Genomic_DNA"/>
</dbReference>
<dbReference type="Proteomes" id="UP001159363">
    <property type="component" value="Chromosome X"/>
</dbReference>
<organism evidence="1 2">
    <name type="scientific">Dryococelus australis</name>
    <dbReference type="NCBI Taxonomy" id="614101"/>
    <lineage>
        <taxon>Eukaryota</taxon>
        <taxon>Metazoa</taxon>
        <taxon>Ecdysozoa</taxon>
        <taxon>Arthropoda</taxon>
        <taxon>Hexapoda</taxon>
        <taxon>Insecta</taxon>
        <taxon>Pterygota</taxon>
        <taxon>Neoptera</taxon>
        <taxon>Polyneoptera</taxon>
        <taxon>Phasmatodea</taxon>
        <taxon>Verophasmatodea</taxon>
        <taxon>Anareolatae</taxon>
        <taxon>Phasmatidae</taxon>
        <taxon>Eurycanthinae</taxon>
        <taxon>Dryococelus</taxon>
    </lineage>
</organism>